<dbReference type="RefSeq" id="WP_075084687.1">
    <property type="nucleotide sequence ID" value="NZ_CP042912.1"/>
</dbReference>
<dbReference type="GO" id="GO:0005524">
    <property type="term" value="F:ATP binding"/>
    <property type="evidence" value="ECO:0007669"/>
    <property type="project" value="UniProtKB-UniRule"/>
</dbReference>
<dbReference type="KEGG" id="mff:MFFC18_05600"/>
<dbReference type="Gene3D" id="1.10.510.10">
    <property type="entry name" value="Transferase(Phosphotransferase) domain 1"/>
    <property type="match status" value="1"/>
</dbReference>
<keyword evidence="2 5" id="KW-0547">Nucleotide-binding</keyword>
<dbReference type="PROSITE" id="PS00108">
    <property type="entry name" value="PROTEIN_KINASE_ST"/>
    <property type="match status" value="1"/>
</dbReference>
<evidence type="ECO:0000313" key="9">
    <source>
        <dbReference type="Proteomes" id="UP000322214"/>
    </source>
</evidence>
<evidence type="ECO:0000256" key="4">
    <source>
        <dbReference type="ARBA" id="ARBA00022840"/>
    </source>
</evidence>
<dbReference type="PANTHER" id="PTHR43289:SF6">
    <property type="entry name" value="SERINE_THREONINE-PROTEIN KINASE NEKL-3"/>
    <property type="match status" value="1"/>
</dbReference>
<evidence type="ECO:0000256" key="1">
    <source>
        <dbReference type="ARBA" id="ARBA00022679"/>
    </source>
</evidence>
<dbReference type="InterPro" id="IPR017441">
    <property type="entry name" value="Protein_kinase_ATP_BS"/>
</dbReference>
<keyword evidence="4 5" id="KW-0067">ATP-binding</keyword>
<dbReference type="EMBL" id="CP042912">
    <property type="protein sequence ID" value="QEG20709.1"/>
    <property type="molecule type" value="Genomic_DNA"/>
</dbReference>
<evidence type="ECO:0000256" key="3">
    <source>
        <dbReference type="ARBA" id="ARBA00022777"/>
    </source>
</evidence>
<dbReference type="STRING" id="980251.GCA_001642875_02255"/>
<dbReference type="InterPro" id="IPR008271">
    <property type="entry name" value="Ser/Thr_kinase_AS"/>
</dbReference>
<gene>
    <name evidence="8" type="primary">pknB_6</name>
    <name evidence="8" type="ORF">MFFC18_05600</name>
</gene>
<dbReference type="Gene3D" id="3.30.200.20">
    <property type="entry name" value="Phosphorylase Kinase, domain 1"/>
    <property type="match status" value="1"/>
</dbReference>
<feature type="domain" description="Protein kinase" evidence="7">
    <location>
        <begin position="154"/>
        <end position="418"/>
    </location>
</feature>
<dbReference type="PANTHER" id="PTHR43289">
    <property type="entry name" value="MITOGEN-ACTIVATED PROTEIN KINASE KINASE KINASE 20-RELATED"/>
    <property type="match status" value="1"/>
</dbReference>
<evidence type="ECO:0000256" key="2">
    <source>
        <dbReference type="ARBA" id="ARBA00022741"/>
    </source>
</evidence>
<evidence type="ECO:0000313" key="8">
    <source>
        <dbReference type="EMBL" id="QEG20709.1"/>
    </source>
</evidence>
<sequence length="937" mass="103800">MENCPEIRVLIQWLNGALPSEQSAEIESHIESCSECHERLLSLTDDAALQPPSNPDDVLGSNETFTNEPHFRSMRERLSRNVGWLKSDAPNPDADANGPENGQNGSLKNMLAVAVDPVEQKTVEASPASTHNSEPGNVAEQQTLSTDAIRIDGFLLEKHIGSGGFAHVYKAWETELARPVAIKLLDKNRVDARNRHRFIREAKAASSVQSPHVVQVLSSGEANNGQPYIAMELVEGETLAQWISKRTRSLDSESIKQGIRLLIQICRGLQAVHDASLLHRDIKPGNIFVDATSSTAKLGDFGLIRFLDDDTVTLTRAAELAGTPAYMSPEQTVPNADLDATSDVYALGATLYQTLTGQPPFRGSSVAILKQVTEQLPLPPRQLNENVSADLETICLKALEKEPQRRYASAASMAEDLAAAMEGRPIQTRPLSGPGKLIRWAKRNRALANTVSLLFLSLLAGSIISTTLWLSSDFHAKRSEQNAIEAKANAIAAEQSAAELAQSRDQLIQSVKKMVSTVFTRKSAYLALSGQDREKAVSQISEIYQAIIDGQTQYDSDLMRELIGDIADATEVNLELSNYGRVADLLQISLNPAEQLVVVNGFQLEDRVLAAKVYNQYGDWLNEYQPNREANKQGTAIWKAKNVPNLQAAEAYRKAIEFADVDAEPDSDIAFERLYADWRLIFLETPAEGVSDQEHKSTQVAKLFGLLQRVKSLRQDNPELSAKWMMLHQRMLASIAKRHQGQESVDYRIERAQVLKEYVAKLERRGEETFWYDRSIAVNDFFIGLGLLRTANATLAKPTILEAIDRLANLAGAYPRVVQFRADLAEALLVIANIEWSESPNEDAMNRFDEALTAFELCLKTDSEEIGLRRRIAHVYDTVGARHLQREDRAAAASCFEKGLSHIRIVLDAPFDGDLKESDAQFVKAMEQKLAAVRSDE</sequence>
<dbReference type="Pfam" id="PF00069">
    <property type="entry name" value="Pkinase"/>
    <property type="match status" value="1"/>
</dbReference>
<evidence type="ECO:0000256" key="6">
    <source>
        <dbReference type="SAM" id="MobiDB-lite"/>
    </source>
</evidence>
<evidence type="ECO:0000256" key="5">
    <source>
        <dbReference type="PROSITE-ProRule" id="PRU10141"/>
    </source>
</evidence>
<keyword evidence="3 8" id="KW-0418">Kinase</keyword>
<keyword evidence="9" id="KW-1185">Reference proteome</keyword>
<dbReference type="PROSITE" id="PS50011">
    <property type="entry name" value="PROTEIN_KINASE_DOM"/>
    <property type="match status" value="1"/>
</dbReference>
<proteinExistence type="predicted"/>
<protein>
    <submittedName>
        <fullName evidence="8">Serine/threonine-protein kinase PknB</fullName>
        <ecNumber evidence="8">2.7.11.1</ecNumber>
    </submittedName>
</protein>
<dbReference type="InterPro" id="IPR011009">
    <property type="entry name" value="Kinase-like_dom_sf"/>
</dbReference>
<dbReference type="CDD" id="cd14014">
    <property type="entry name" value="STKc_PknB_like"/>
    <property type="match status" value="1"/>
</dbReference>
<dbReference type="Proteomes" id="UP000322214">
    <property type="component" value="Chromosome"/>
</dbReference>
<keyword evidence="1 8" id="KW-0808">Transferase</keyword>
<reference evidence="8 9" key="1">
    <citation type="submission" date="2019-08" db="EMBL/GenBank/DDBJ databases">
        <title>Deep-cultivation of Planctomycetes and their phenomic and genomic characterization uncovers novel biology.</title>
        <authorList>
            <person name="Wiegand S."/>
            <person name="Jogler M."/>
            <person name="Boedeker C."/>
            <person name="Pinto D."/>
            <person name="Vollmers J."/>
            <person name="Rivas-Marin E."/>
            <person name="Kohn T."/>
            <person name="Peeters S.H."/>
            <person name="Heuer A."/>
            <person name="Rast P."/>
            <person name="Oberbeckmann S."/>
            <person name="Bunk B."/>
            <person name="Jeske O."/>
            <person name="Meyerdierks A."/>
            <person name="Storesund J.E."/>
            <person name="Kallscheuer N."/>
            <person name="Luecker S."/>
            <person name="Lage O.M."/>
            <person name="Pohl T."/>
            <person name="Merkel B.J."/>
            <person name="Hornburger P."/>
            <person name="Mueller R.-W."/>
            <person name="Bruemmer F."/>
            <person name="Labrenz M."/>
            <person name="Spormann A.M."/>
            <person name="Op den Camp H."/>
            <person name="Overmann J."/>
            <person name="Amann R."/>
            <person name="Jetten M.S.M."/>
            <person name="Mascher T."/>
            <person name="Medema M.H."/>
            <person name="Devos D.P."/>
            <person name="Kaster A.-K."/>
            <person name="Ovreas L."/>
            <person name="Rohde M."/>
            <person name="Galperin M.Y."/>
            <person name="Jogler C."/>
        </authorList>
    </citation>
    <scope>NUCLEOTIDE SEQUENCE [LARGE SCALE GENOMIC DNA]</scope>
    <source>
        <strain evidence="8 9">FC18</strain>
    </source>
</reference>
<dbReference type="SUPFAM" id="SSF56112">
    <property type="entry name" value="Protein kinase-like (PK-like)"/>
    <property type="match status" value="1"/>
</dbReference>
<dbReference type="PROSITE" id="PS00107">
    <property type="entry name" value="PROTEIN_KINASE_ATP"/>
    <property type="match status" value="1"/>
</dbReference>
<organism evidence="8 9">
    <name type="scientific">Mariniblastus fucicola</name>
    <dbReference type="NCBI Taxonomy" id="980251"/>
    <lineage>
        <taxon>Bacteria</taxon>
        <taxon>Pseudomonadati</taxon>
        <taxon>Planctomycetota</taxon>
        <taxon>Planctomycetia</taxon>
        <taxon>Pirellulales</taxon>
        <taxon>Pirellulaceae</taxon>
        <taxon>Mariniblastus</taxon>
    </lineage>
</organism>
<dbReference type="AlphaFoldDB" id="A0A5B9P5D5"/>
<name>A0A5B9P5D5_9BACT</name>
<dbReference type="GO" id="GO:0004674">
    <property type="term" value="F:protein serine/threonine kinase activity"/>
    <property type="evidence" value="ECO:0007669"/>
    <property type="project" value="UniProtKB-EC"/>
</dbReference>
<evidence type="ECO:0000259" key="7">
    <source>
        <dbReference type="PROSITE" id="PS50011"/>
    </source>
</evidence>
<dbReference type="SMART" id="SM00220">
    <property type="entry name" value="S_TKc"/>
    <property type="match status" value="1"/>
</dbReference>
<feature type="region of interest" description="Disordered" evidence="6">
    <location>
        <begin position="84"/>
        <end position="106"/>
    </location>
</feature>
<accession>A0A5B9P5D5</accession>
<dbReference type="InterPro" id="IPR000719">
    <property type="entry name" value="Prot_kinase_dom"/>
</dbReference>
<feature type="region of interest" description="Disordered" evidence="6">
    <location>
        <begin position="47"/>
        <end position="71"/>
    </location>
</feature>
<feature type="binding site" evidence="5">
    <location>
        <position position="183"/>
    </location>
    <ligand>
        <name>ATP</name>
        <dbReference type="ChEBI" id="CHEBI:30616"/>
    </ligand>
</feature>
<dbReference type="EC" id="2.7.11.1" evidence="8"/>